<keyword evidence="2" id="KW-1185">Reference proteome</keyword>
<comment type="caution">
    <text evidence="1">The sequence shown here is derived from an EMBL/GenBank/DDBJ whole genome shotgun (WGS) entry which is preliminary data.</text>
</comment>
<dbReference type="RefSeq" id="WP_035388944.1">
    <property type="nucleotide sequence ID" value="NZ_JQKF01000008.1"/>
</dbReference>
<evidence type="ECO:0000313" key="2">
    <source>
        <dbReference type="Proteomes" id="UP000032336"/>
    </source>
</evidence>
<dbReference type="eggNOG" id="ENOG502ZJDS">
    <property type="taxonomic scope" value="Bacteria"/>
</dbReference>
<dbReference type="EMBL" id="JXUW01000008">
    <property type="protein sequence ID" value="KJE77024.1"/>
    <property type="molecule type" value="Genomic_DNA"/>
</dbReference>
<dbReference type="OrthoDB" id="4773562at2"/>
<proteinExistence type="predicted"/>
<sequence length="101" mass="11334">MHCPACEAMQVGYEAMHRHLIETHSALVEIIATGSRPSYCVKCPLCDDVYRQAIKRGHPDAGFVQEFELDIRLVGMDILVQHLIGEHPIEIGYPRGEGPHE</sequence>
<dbReference type="Proteomes" id="UP000032336">
    <property type="component" value="Unassembled WGS sequence"/>
</dbReference>
<reference evidence="1 2" key="1">
    <citation type="submission" date="2015-01" db="EMBL/GenBank/DDBJ databases">
        <title>Draft genome of the acidophilic iron oxidizer Ferrimicrobium acidiphilum strain T23.</title>
        <authorList>
            <person name="Poehlein A."/>
            <person name="Eisen S."/>
            <person name="Schloemann M."/>
            <person name="Johnson B.D."/>
            <person name="Daniel R."/>
            <person name="Muehling M."/>
        </authorList>
    </citation>
    <scope>NUCLEOTIDE SEQUENCE [LARGE SCALE GENOMIC DNA]</scope>
    <source>
        <strain evidence="1 2">T23</strain>
    </source>
</reference>
<protein>
    <submittedName>
        <fullName evidence="1">Uncharacterized protein</fullName>
    </submittedName>
</protein>
<dbReference type="STRING" id="1121877.FEAC_11500"/>
<name>A0A0D8FVP5_9ACTN</name>
<gene>
    <name evidence="1" type="ORF">FEAC_11500</name>
</gene>
<dbReference type="AlphaFoldDB" id="A0A0D8FVP5"/>
<organism evidence="1 2">
    <name type="scientific">Ferrimicrobium acidiphilum DSM 19497</name>
    <dbReference type="NCBI Taxonomy" id="1121877"/>
    <lineage>
        <taxon>Bacteria</taxon>
        <taxon>Bacillati</taxon>
        <taxon>Actinomycetota</taxon>
        <taxon>Acidimicrobiia</taxon>
        <taxon>Acidimicrobiales</taxon>
        <taxon>Acidimicrobiaceae</taxon>
        <taxon>Ferrimicrobium</taxon>
    </lineage>
</organism>
<dbReference type="GeneID" id="78372383"/>
<evidence type="ECO:0000313" key="1">
    <source>
        <dbReference type="EMBL" id="KJE77024.1"/>
    </source>
</evidence>
<accession>A0A0D8FVP5</accession>